<evidence type="ECO:0000256" key="4">
    <source>
        <dbReference type="ARBA" id="ARBA00022692"/>
    </source>
</evidence>
<sequence length="403" mass="42991">MQYIWGIFGIVILLLIAFLFSSAKTKIKLRTVLGGLLLQILIAFSVLKWEWGRMAFNWLTNRVNEIVDAAADGIAFLFGPLLPENGVIFAFQVLPVVIFFSALISVLYYIKVMQIFIKFIGGGLAKLLGTRKAESMSAAANIFVGQTEAPLVVRPFLNHMTASELFAVMTGGLASVAGSTLIGYSLLGVPLEYLLAASFMAAPAGLIMAKIFVPETESREEPNEYEMEIDKDSVNVIDAAARGASVGLQLALNIGAMLLAFIGLIAVINYFLGNIGELFGFEGLTLELILGYIFSPIAFVIGVPWNEAVAAGNYIGQKLILNEFVAYSNFAPEIPNLSSKAVAVISFALCGFANISSLAIILGGLGSLAPNRRDDLARMGVRSIIAGSLASLLSGAIAGMFVP</sequence>
<dbReference type="OrthoDB" id="9766455at2"/>
<evidence type="ECO:0000256" key="3">
    <source>
        <dbReference type="ARBA" id="ARBA00022475"/>
    </source>
</evidence>
<keyword evidence="12" id="KW-1185">Reference proteome</keyword>
<feature type="transmembrane region" description="Helical" evidence="7">
    <location>
        <begin position="87"/>
        <end position="110"/>
    </location>
</feature>
<dbReference type="InterPro" id="IPR002668">
    <property type="entry name" value="CNT_N_dom"/>
</dbReference>
<dbReference type="EMBL" id="OAOP01000008">
    <property type="protein sequence ID" value="SNX73987.1"/>
    <property type="molecule type" value="Genomic_DNA"/>
</dbReference>
<dbReference type="Proteomes" id="UP000219546">
    <property type="component" value="Unassembled WGS sequence"/>
</dbReference>
<accession>A0A285D2D4</accession>
<feature type="domain" description="Concentrative nucleoside transporter C-terminal" evidence="9">
    <location>
        <begin position="193"/>
        <end position="399"/>
    </location>
</feature>
<evidence type="ECO:0000256" key="1">
    <source>
        <dbReference type="ARBA" id="ARBA00004651"/>
    </source>
</evidence>
<feature type="transmembrane region" description="Helical" evidence="7">
    <location>
        <begin position="381"/>
        <end position="402"/>
    </location>
</feature>
<dbReference type="Pfam" id="PF07662">
    <property type="entry name" value="Nucleos_tra2_C"/>
    <property type="match status" value="1"/>
</dbReference>
<keyword evidence="7" id="KW-0813">Transport</keyword>
<keyword evidence="5 7" id="KW-1133">Transmembrane helix</keyword>
<evidence type="ECO:0000259" key="9">
    <source>
        <dbReference type="Pfam" id="PF07662"/>
    </source>
</evidence>
<feature type="domain" description="Concentrative nucleoside transporter N-terminal" evidence="8">
    <location>
        <begin position="8"/>
        <end position="81"/>
    </location>
</feature>
<dbReference type="InterPro" id="IPR018270">
    <property type="entry name" value="C_nuclsd_transpt_met_bac"/>
</dbReference>
<evidence type="ECO:0000256" key="6">
    <source>
        <dbReference type="ARBA" id="ARBA00023136"/>
    </source>
</evidence>
<dbReference type="PANTHER" id="PTHR10590:SF4">
    <property type="entry name" value="SOLUTE CARRIER FAMILY 28 MEMBER 3"/>
    <property type="match status" value="1"/>
</dbReference>
<dbReference type="Pfam" id="PF01773">
    <property type="entry name" value="Nucleos_tra2_N"/>
    <property type="match status" value="1"/>
</dbReference>
<dbReference type="AlphaFoldDB" id="A0A285D2D4"/>
<keyword evidence="3" id="KW-1003">Cell membrane</keyword>
<evidence type="ECO:0000256" key="2">
    <source>
        <dbReference type="ARBA" id="ARBA00009033"/>
    </source>
</evidence>
<protein>
    <recommendedName>
        <fullName evidence="7">Nucleoside permease</fullName>
    </recommendedName>
</protein>
<feature type="transmembrane region" description="Helical" evidence="7">
    <location>
        <begin position="6"/>
        <end position="23"/>
    </location>
</feature>
<comment type="subcellular location">
    <subcellularLocation>
        <location evidence="1">Cell membrane</location>
        <topology evidence="1">Multi-pass membrane protein</topology>
    </subcellularLocation>
</comment>
<comment type="similarity">
    <text evidence="2 7">Belongs to the concentrative nucleoside transporter (CNT) (TC 2.A.41) family.</text>
</comment>
<dbReference type="PANTHER" id="PTHR10590">
    <property type="entry name" value="SODIUM/NUCLEOSIDE COTRANSPORTER"/>
    <property type="match status" value="1"/>
</dbReference>
<reference evidence="11 12" key="1">
    <citation type="submission" date="2017-08" db="EMBL/GenBank/DDBJ databases">
        <authorList>
            <person name="de Groot N.N."/>
        </authorList>
    </citation>
    <scope>NUCLEOTIDE SEQUENCE [LARGE SCALE GENOMIC DNA]</scope>
    <source>
        <strain evidence="11 12">JC228</strain>
    </source>
</reference>
<organism evidence="11 12">
    <name type="scientific">Bacillus oleivorans</name>
    <dbReference type="NCBI Taxonomy" id="1448271"/>
    <lineage>
        <taxon>Bacteria</taxon>
        <taxon>Bacillati</taxon>
        <taxon>Bacillota</taxon>
        <taxon>Bacilli</taxon>
        <taxon>Bacillales</taxon>
        <taxon>Bacillaceae</taxon>
        <taxon>Bacillus</taxon>
    </lineage>
</organism>
<evidence type="ECO:0000313" key="12">
    <source>
        <dbReference type="Proteomes" id="UP000219546"/>
    </source>
</evidence>
<evidence type="ECO:0000259" key="10">
    <source>
        <dbReference type="Pfam" id="PF07670"/>
    </source>
</evidence>
<dbReference type="Pfam" id="PF07670">
    <property type="entry name" value="Gate"/>
    <property type="match status" value="1"/>
</dbReference>
<name>A0A285D2D4_9BACI</name>
<dbReference type="GO" id="GO:0005886">
    <property type="term" value="C:plasma membrane"/>
    <property type="evidence" value="ECO:0007669"/>
    <property type="project" value="UniProtKB-SubCell"/>
</dbReference>
<keyword evidence="4 7" id="KW-0812">Transmembrane</keyword>
<evidence type="ECO:0000256" key="5">
    <source>
        <dbReference type="ARBA" id="ARBA00022989"/>
    </source>
</evidence>
<feature type="transmembrane region" description="Helical" evidence="7">
    <location>
        <begin position="30"/>
        <end position="49"/>
    </location>
</feature>
<dbReference type="InterPro" id="IPR011642">
    <property type="entry name" value="Gate_dom"/>
</dbReference>
<dbReference type="GO" id="GO:0015293">
    <property type="term" value="F:symporter activity"/>
    <property type="evidence" value="ECO:0007669"/>
    <property type="project" value="TreeGrafter"/>
</dbReference>
<proteinExistence type="inferred from homology"/>
<dbReference type="RefSeq" id="WP_097159714.1">
    <property type="nucleotide sequence ID" value="NZ_JBEPMQ010000008.1"/>
</dbReference>
<evidence type="ECO:0000259" key="8">
    <source>
        <dbReference type="Pfam" id="PF01773"/>
    </source>
</evidence>
<feature type="domain" description="Nucleoside transporter/FeoB GTPase Gate" evidence="10">
    <location>
        <begin position="90"/>
        <end position="184"/>
    </location>
</feature>
<feature type="transmembrane region" description="Helical" evidence="7">
    <location>
        <begin position="165"/>
        <end position="187"/>
    </location>
</feature>
<evidence type="ECO:0000256" key="7">
    <source>
        <dbReference type="RuleBase" id="RU362018"/>
    </source>
</evidence>
<comment type="caution">
    <text evidence="7">Lacks conserved residue(s) required for the propagation of feature annotation.</text>
</comment>
<dbReference type="InterPro" id="IPR008276">
    <property type="entry name" value="C_nuclsd_transpt"/>
</dbReference>
<dbReference type="GO" id="GO:0005337">
    <property type="term" value="F:nucleoside transmembrane transporter activity"/>
    <property type="evidence" value="ECO:0007669"/>
    <property type="project" value="InterPro"/>
</dbReference>
<dbReference type="InterPro" id="IPR011657">
    <property type="entry name" value="CNT_C_dom"/>
</dbReference>
<feature type="transmembrane region" description="Helical" evidence="7">
    <location>
        <begin position="250"/>
        <end position="272"/>
    </location>
</feature>
<evidence type="ECO:0000313" key="11">
    <source>
        <dbReference type="EMBL" id="SNX73987.1"/>
    </source>
</evidence>
<keyword evidence="6 7" id="KW-0472">Membrane</keyword>
<gene>
    <name evidence="11" type="ORF">SAMN05877753_10874</name>
</gene>
<dbReference type="NCBIfam" id="TIGR00804">
    <property type="entry name" value="nupC"/>
    <property type="match status" value="1"/>
</dbReference>
<feature type="transmembrane region" description="Helical" evidence="7">
    <location>
        <begin position="341"/>
        <end position="369"/>
    </location>
</feature>